<dbReference type="KEGG" id="vha:VIBHAR_02640"/>
<evidence type="ECO:0000313" key="1">
    <source>
        <dbReference type="EMBL" id="ABU71601.1"/>
    </source>
</evidence>
<gene>
    <name evidence="1" type="ordered locus">VIBHAR_02640</name>
</gene>
<dbReference type="AlphaFoldDB" id="A7MYE1"/>
<dbReference type="PATRIC" id="fig|338187.36.peg.2574"/>
<name>A7MYE1_VIBC1</name>
<proteinExistence type="predicted"/>
<protein>
    <submittedName>
        <fullName evidence="1">Uncharacterized protein</fullName>
    </submittedName>
</protein>
<dbReference type="EMBL" id="CP000789">
    <property type="protein sequence ID" value="ABU71601.1"/>
    <property type="molecule type" value="Genomic_DNA"/>
</dbReference>
<accession>A7MYE1</accession>
<dbReference type="Proteomes" id="UP000008152">
    <property type="component" value="Chromosome I"/>
</dbReference>
<organism evidence="1 2">
    <name type="scientific">Vibrio campbellii (strain ATCC BAA-1116)</name>
    <dbReference type="NCBI Taxonomy" id="2902295"/>
    <lineage>
        <taxon>Bacteria</taxon>
        <taxon>Pseudomonadati</taxon>
        <taxon>Pseudomonadota</taxon>
        <taxon>Gammaproteobacteria</taxon>
        <taxon>Vibrionales</taxon>
        <taxon>Vibrionaceae</taxon>
        <taxon>Vibrio</taxon>
    </lineage>
</organism>
<evidence type="ECO:0000313" key="2">
    <source>
        <dbReference type="Proteomes" id="UP000008152"/>
    </source>
</evidence>
<sequence length="83" mass="9524">MIRSHTLERVQKKSPSYKLGDLCIRDSPTGRLLCIFRLAKFAKHNTKLIQRGAQMTGEKKPRLKNVWADTNIGVNKKKQQCSN</sequence>
<reference evidence="1 2" key="1">
    <citation type="submission" date="2007-08" db="EMBL/GenBank/DDBJ databases">
        <authorList>
            <consortium name="The Vibrio harveyi Genome Sequencing Project"/>
            <person name="Bassler B."/>
            <person name="Clifton S.W."/>
            <person name="Fulton L."/>
            <person name="Delehaunty K."/>
            <person name="Fronick C."/>
            <person name="Harrison M."/>
            <person name="Markivic C."/>
            <person name="Fulton R."/>
            <person name="Tin-Wollam A.-M."/>
            <person name="Shah N."/>
            <person name="Pepin K."/>
            <person name="Nash W."/>
            <person name="Thiruvilangam P."/>
            <person name="Bhonagiri V."/>
            <person name="Waters C."/>
            <person name="Tu K.C."/>
            <person name="Irgon J."/>
            <person name="Wilson R.K."/>
        </authorList>
    </citation>
    <scope>NUCLEOTIDE SEQUENCE [LARGE SCALE GENOMIC DNA]</scope>
    <source>
        <strain evidence="2">ATCC BAA-1116 / BB120</strain>
    </source>
</reference>